<dbReference type="SUPFAM" id="SSF53098">
    <property type="entry name" value="Ribonuclease H-like"/>
    <property type="match status" value="1"/>
</dbReference>
<reference evidence="4 5" key="2">
    <citation type="submission" date="2020-09" db="EMBL/GenBank/DDBJ databases">
        <title>Resistance determinants and their genetic context in bacteria from a longitudinal study of pigs reared under conventional and antibiotic-free husbandry practices.</title>
        <authorList>
            <person name="Poulin-Laprade D."/>
            <person name="Brouard J.-S."/>
            <person name="Gagnon N."/>
            <person name="Turcotte A."/>
            <person name="Langlois A."/>
            <person name="Matte J.J."/>
            <person name="Carrillo C.D."/>
            <person name="Zaheer R."/>
            <person name="McAllister T."/>
            <person name="Topp E."/>
            <person name="Talbot G."/>
        </authorList>
    </citation>
    <scope>NUCLEOTIDE SEQUENCE [LARGE SCALE GENOMIC DNA]</scope>
    <source>
        <strain evidence="4 5">Res13-Abat-PEA21-P4-01-A</strain>
    </source>
</reference>
<dbReference type="GO" id="GO:0003676">
    <property type="term" value="F:nucleic acid binding"/>
    <property type="evidence" value="ECO:0007669"/>
    <property type="project" value="InterPro"/>
</dbReference>
<evidence type="ECO:0000313" key="5">
    <source>
        <dbReference type="Proteomes" id="UP000594659"/>
    </source>
</evidence>
<accession>A0A142G3U8</accession>
<evidence type="ECO:0000259" key="2">
    <source>
        <dbReference type="PROSITE" id="PS50994"/>
    </source>
</evidence>
<sequence length="629" mass="72453">MNDRRVNIKIAAGEPVQVKGIPHTIIEIIDLKSVFVENKNTGRKSIAAISELQAALPNEKYEDIDLIPDKDWAEAERRFNIIRPFIEDGVSGRKEVELRAKQHDINPATLYRWLKIYNAYGTIDGLRPRKEGLPQGQKMINKHAEAIIEKAIKDLYLTNQRISVQKVVLEVKRLCHEYHILDVPHANTVRNRIAAISQREVLRKRGHKEKANNRFTPAAGKFPHADYPLAVVQIDHTPVDLILVDDFNRQPIGRPYLTLAIDVFSRVVVGYYLSLDAPSVMSIAMCVAQAVLPKEKWLALRKIQTEWPVWGIMNTIHVDNGPEFHSETFRNACMAHDIRLEYRPVKKPRFGGHIERLMGTFATDIHAVPGTTFSNIFQRKDYNSDTEAVFTFTEFEDWLVDFICNVYHKRKHSALGTSPLHAFELGIFGDKNTLGSGAARLPANDHNFFLDFLPSFERTIQTTGVTIDGLSYYADVLRGWINSTEPDNHKEKRKFIFRRDPRNISEIWFFDPEIKNYFKVPLADQSIPSFSIWEYKKIQELKKETGEYLKDHELGQALAQLRERVQEASTKTRRARRAYQRSTQHQQRSNPASIQDKKSQQESTVMEQKLESLYGLLPLDELENDEDIS</sequence>
<feature type="region of interest" description="Disordered" evidence="1">
    <location>
        <begin position="565"/>
        <end position="606"/>
    </location>
</feature>
<dbReference type="EMBL" id="CP062919">
    <property type="protein sequence ID" value="QPF13836.1"/>
    <property type="molecule type" value="Genomic_DNA"/>
</dbReference>
<dbReference type="PROSITE" id="PS50994">
    <property type="entry name" value="INTEGRASE"/>
    <property type="match status" value="1"/>
</dbReference>
<gene>
    <name evidence="3" type="primary">tniA</name>
    <name evidence="4" type="ORF">IMO23_02360</name>
</gene>
<name>A0A142G3U8_ACIBA</name>
<protein>
    <submittedName>
        <fullName evidence="4">DDE-type integrase/transposase/recombinase</fullName>
    </submittedName>
    <submittedName>
        <fullName evidence="3">TniA</fullName>
    </submittedName>
</protein>
<dbReference type="EMBL" id="KU549175">
    <property type="protein sequence ID" value="AMQ95328.1"/>
    <property type="molecule type" value="Genomic_DNA"/>
</dbReference>
<dbReference type="RefSeq" id="WP_000999879.1">
    <property type="nucleotide sequence ID" value="NZ_AP023077.1"/>
</dbReference>
<dbReference type="Pfam" id="PF09299">
    <property type="entry name" value="Mu-transpos_C"/>
    <property type="match status" value="1"/>
</dbReference>
<dbReference type="AlphaFoldDB" id="A0A142G3U8"/>
<reference evidence="3" key="1">
    <citation type="submission" date="2016-01" db="EMBL/GenBank/DDBJ databases">
        <title>Loss and gain of aminoglycoside resistance in GC2 Acinetobacter baumannii in Australia via modification of genomic resistance islands and acquisition of plasmids.</title>
        <authorList>
            <person name="Nigro S.J."/>
            <person name="Hall R.M."/>
        </authorList>
    </citation>
    <scope>NUCLEOTIDE SEQUENCE</scope>
    <source>
        <strain evidence="3">C13</strain>
        <plasmid evidence="3">pC13-2</plasmid>
    </source>
</reference>
<dbReference type="InterPro" id="IPR055247">
    <property type="entry name" value="InsJ-like_HTH"/>
</dbReference>
<dbReference type="GO" id="GO:0015074">
    <property type="term" value="P:DNA integration"/>
    <property type="evidence" value="ECO:0007669"/>
    <property type="project" value="InterPro"/>
</dbReference>
<dbReference type="InterPro" id="IPR015378">
    <property type="entry name" value="Transposase-like_Mu_C"/>
</dbReference>
<dbReference type="Proteomes" id="UP000594659">
    <property type="component" value="Chromosome"/>
</dbReference>
<dbReference type="InterPro" id="IPR012337">
    <property type="entry name" value="RNaseH-like_sf"/>
</dbReference>
<feature type="compositionally biased region" description="Polar residues" evidence="1">
    <location>
        <begin position="580"/>
        <end position="593"/>
    </location>
</feature>
<feature type="domain" description="Integrase catalytic" evidence="2">
    <location>
        <begin position="224"/>
        <end position="427"/>
    </location>
</feature>
<keyword evidence="3" id="KW-0614">Plasmid</keyword>
<evidence type="ECO:0000256" key="1">
    <source>
        <dbReference type="SAM" id="MobiDB-lite"/>
    </source>
</evidence>
<proteinExistence type="predicted"/>
<dbReference type="InterPro" id="IPR001584">
    <property type="entry name" value="Integrase_cat-core"/>
</dbReference>
<dbReference type="Gene3D" id="3.30.420.10">
    <property type="entry name" value="Ribonuclease H-like superfamily/Ribonuclease H"/>
    <property type="match status" value="1"/>
</dbReference>
<organism evidence="3">
    <name type="scientific">Acinetobacter baumannii</name>
    <dbReference type="NCBI Taxonomy" id="470"/>
    <lineage>
        <taxon>Bacteria</taxon>
        <taxon>Pseudomonadati</taxon>
        <taxon>Pseudomonadota</taxon>
        <taxon>Gammaproteobacteria</taxon>
        <taxon>Moraxellales</taxon>
        <taxon>Moraxellaceae</taxon>
        <taxon>Acinetobacter</taxon>
        <taxon>Acinetobacter calcoaceticus/baumannii complex</taxon>
    </lineage>
</organism>
<evidence type="ECO:0000313" key="3">
    <source>
        <dbReference type="EMBL" id="AMQ95328.1"/>
    </source>
</evidence>
<evidence type="ECO:0000313" key="4">
    <source>
        <dbReference type="EMBL" id="QPF13836.1"/>
    </source>
</evidence>
<dbReference type="InterPro" id="IPR036397">
    <property type="entry name" value="RNaseH_sf"/>
</dbReference>
<dbReference type="Pfam" id="PF13518">
    <property type="entry name" value="HTH_28"/>
    <property type="match status" value="1"/>
</dbReference>
<geneLocation type="plasmid" evidence="3">
    <name>pC13-2</name>
</geneLocation>